<reference evidence="10" key="6">
    <citation type="journal article" date="2008" name="Nucleic Acids Res.">
        <title>The rice annotation project database (RAP-DB): 2008 update.</title>
        <authorList>
            <consortium name="The rice annotation project (RAP)"/>
        </authorList>
    </citation>
    <scope>GENOME REANNOTATION</scope>
    <source>
        <strain evidence="10">cv. Nipponbare</strain>
    </source>
</reference>
<dbReference type="SUPFAM" id="SSF52540">
    <property type="entry name" value="P-loop containing nucleoside triphosphate hydrolases"/>
    <property type="match status" value="1"/>
</dbReference>
<keyword evidence="5" id="KW-0611">Plant defense</keyword>
<evidence type="ECO:0000256" key="3">
    <source>
        <dbReference type="ARBA" id="ARBA00022737"/>
    </source>
</evidence>
<evidence type="ECO:0000313" key="10">
    <source>
        <dbReference type="Proteomes" id="UP000000763"/>
    </source>
</evidence>
<evidence type="ECO:0000256" key="2">
    <source>
        <dbReference type="ARBA" id="ARBA00022614"/>
    </source>
</evidence>
<dbReference type="AlphaFoldDB" id="A3CDT7"/>
<evidence type="ECO:0000259" key="6">
    <source>
        <dbReference type="Pfam" id="PF00931"/>
    </source>
</evidence>
<dbReference type="PANTHER" id="PTHR19338:SF48">
    <property type="entry name" value="OS12G0166600 PROTEIN"/>
    <property type="match status" value="1"/>
</dbReference>
<dbReference type="InterPro" id="IPR041118">
    <property type="entry name" value="Rx_N"/>
</dbReference>
<accession>A3CDT7</accession>
<evidence type="ECO:0000256" key="4">
    <source>
        <dbReference type="ARBA" id="ARBA00022741"/>
    </source>
</evidence>
<reference evidence="8" key="4">
    <citation type="journal article" date="2007" name="Genome Res.">
        <title>Curated Genome Annotation of Oryza sativa ssp. japonica and Comparative Genome Analysis with Arabidopsis thaliana.</title>
        <authorList>
            <consortium name="The Rice Annotation Project (RAP)"/>
            <person name="Itoh T."/>
            <person name="Tanaka T."/>
            <person name="Barrero R.A."/>
            <person name="Yamasaki C."/>
            <person name="Fujii Y."/>
            <person name="Hilton P.B."/>
            <person name="Antonio B.A."/>
            <person name="Aono H."/>
            <person name="Apweiler R."/>
            <person name="Bruskiewich R."/>
            <person name="Bureau T."/>
            <person name="Burr F."/>
            <person name="Costa de Oliveira A."/>
            <person name="Fuks G."/>
            <person name="Habara T."/>
            <person name="Haberer G."/>
            <person name="Han B."/>
            <person name="Harada E."/>
            <person name="Hiraki A.T."/>
            <person name="Hirochika H."/>
            <person name="Hoen D."/>
            <person name="Hokari H."/>
            <person name="Hosokawa S."/>
            <person name="Hsing Y."/>
            <person name="Ikawa H."/>
            <person name="Ikeo K."/>
            <person name="Imanishi T."/>
            <person name="Ito Y."/>
            <person name="Jaiswal P."/>
            <person name="Kanno M."/>
            <person name="Kawahara Y."/>
            <person name="Kawamura T."/>
            <person name="Kawashima H."/>
            <person name="Khurana J.P."/>
            <person name="Kikuchi S."/>
            <person name="Komatsu S."/>
            <person name="Koyanagi K.O."/>
            <person name="Kubooka H."/>
            <person name="Lieberherr D."/>
            <person name="Lin Y.C."/>
            <person name="Lonsdale D."/>
            <person name="Matsumoto T."/>
            <person name="Matsuya A."/>
            <person name="McCombie W.R."/>
            <person name="Messing J."/>
            <person name="Miyao A."/>
            <person name="Mulder N."/>
            <person name="Nagamura Y."/>
            <person name="Nam J."/>
            <person name="Namiki N."/>
            <person name="Numa H."/>
            <person name="Nurimoto S."/>
            <person name="O'donovan C."/>
            <person name="Ohyanagi H."/>
            <person name="Okido T."/>
            <person name="Oota S."/>
            <person name="Osato N."/>
            <person name="Palmer L.E."/>
            <person name="Quetier F."/>
            <person name="Raghuvanshi S."/>
            <person name="Saichi N."/>
            <person name="Sakai H."/>
            <person name="Sakai Y."/>
            <person name="Sakata K."/>
            <person name="Sakurai T."/>
            <person name="Sato F."/>
            <person name="Sato Y."/>
            <person name="Schoof H."/>
            <person name="Seki M."/>
            <person name="Shibata M."/>
            <person name="Shimizu Y."/>
            <person name="Shinozaki K."/>
            <person name="Shinso Y."/>
            <person name="Singh N.K."/>
            <person name="Smith-White B."/>
            <person name="Takeda J."/>
            <person name="Tanino M."/>
            <person name="Tatusova T."/>
            <person name="Thongjuea S."/>
            <person name="Todokoro F."/>
            <person name="Tsugane M."/>
            <person name="Tyagi A.K."/>
            <person name="Vanavichit A."/>
            <person name="Wang A."/>
            <person name="Wing R.A."/>
            <person name="Yamaguchi K."/>
            <person name="Yamamoto M."/>
            <person name="Yamamoto N."/>
            <person name="Yu Y."/>
            <person name="Zhang H."/>
            <person name="Zhao Q."/>
            <person name="Higo K."/>
            <person name="Burr B."/>
            <person name="Gojobori T."/>
            <person name="Sasaki T."/>
        </authorList>
    </citation>
    <scope>NUCLEOTIDE SEQUENCE</scope>
</reference>
<keyword evidence="4" id="KW-0547">Nucleotide-binding</keyword>
<evidence type="ECO:0000259" key="7">
    <source>
        <dbReference type="Pfam" id="PF18052"/>
    </source>
</evidence>
<protein>
    <submittedName>
        <fullName evidence="8">Os11g0684600 protein</fullName>
    </submittedName>
</protein>
<dbReference type="KEGG" id="dosa:Os11g0684600"/>
<dbReference type="Pfam" id="PF00931">
    <property type="entry name" value="NB-ARC"/>
    <property type="match status" value="1"/>
</dbReference>
<dbReference type="EMBL" id="AP008217">
    <property type="protein sequence ID" value="BAF28832.1"/>
    <property type="molecule type" value="Genomic_DNA"/>
</dbReference>
<reference evidence="9" key="2">
    <citation type="journal article" date="2005" name="PLoS Biol.">
        <title>The genomes of Oryza sativa: a history of duplications.</title>
        <authorList>
            <person name="Yu J."/>
            <person name="Wang J."/>
            <person name="Lin W."/>
            <person name="Li S."/>
            <person name="Li H."/>
            <person name="Zhou J."/>
            <person name="Ni P."/>
            <person name="Dong W."/>
            <person name="Hu S."/>
            <person name="Zeng C."/>
            <person name="Zhang J."/>
            <person name="Zhang Y."/>
            <person name="Li R."/>
            <person name="Xu Z."/>
            <person name="Li S."/>
            <person name="Li X."/>
            <person name="Zheng H."/>
            <person name="Cong L."/>
            <person name="Lin L."/>
            <person name="Yin J."/>
            <person name="Geng J."/>
            <person name="Li G."/>
            <person name="Shi J."/>
            <person name="Liu J."/>
            <person name="Lv H."/>
            <person name="Li J."/>
            <person name="Wang J."/>
            <person name="Deng Y."/>
            <person name="Ran L."/>
            <person name="Shi X."/>
            <person name="Wang X."/>
            <person name="Wu Q."/>
            <person name="Li C."/>
            <person name="Ren X."/>
            <person name="Wang J."/>
            <person name="Wang X."/>
            <person name="Li D."/>
            <person name="Liu D."/>
            <person name="Zhang X."/>
            <person name="Ji Z."/>
            <person name="Zhao W."/>
            <person name="Sun Y."/>
            <person name="Zhang Z."/>
            <person name="Bao J."/>
            <person name="Han Y."/>
            <person name="Dong L."/>
            <person name="Ji J."/>
            <person name="Chen P."/>
            <person name="Wu S."/>
            <person name="Liu J."/>
            <person name="Xiao Y."/>
            <person name="Bu D."/>
            <person name="Tan J."/>
            <person name="Yang L."/>
            <person name="Ye C."/>
            <person name="Zhang J."/>
            <person name="Xu J."/>
            <person name="Zhou Y."/>
            <person name="Yu Y."/>
            <person name="Zhang B."/>
            <person name="Zhuang S."/>
            <person name="Wei H."/>
            <person name="Liu B."/>
            <person name="Lei M."/>
            <person name="Yu H."/>
            <person name="Li Y."/>
            <person name="Xu H."/>
            <person name="Wei S."/>
            <person name="He X."/>
            <person name="Fang L."/>
            <person name="Zhang Z."/>
            <person name="Zhang Y."/>
            <person name="Huang X."/>
            <person name="Su Z."/>
            <person name="Tong W."/>
            <person name="Li J."/>
            <person name="Tong Z."/>
            <person name="Li S."/>
            <person name="Ye J."/>
            <person name="Wang L."/>
            <person name="Fang L."/>
            <person name="Lei T."/>
            <person name="Chen C."/>
            <person name="Chen H."/>
            <person name="Xu Z."/>
            <person name="Li H."/>
            <person name="Huang H."/>
            <person name="Zhang F."/>
            <person name="Xu H."/>
            <person name="Li N."/>
            <person name="Zhao C."/>
            <person name="Li S."/>
            <person name="Dong L."/>
            <person name="Huang Y."/>
            <person name="Li L."/>
            <person name="Xi Y."/>
            <person name="Qi Q."/>
            <person name="Li W."/>
            <person name="Zhang B."/>
            <person name="Hu W."/>
            <person name="Zhang Y."/>
            <person name="Tian X."/>
            <person name="Jiao Y."/>
            <person name="Liang X."/>
            <person name="Jin J."/>
            <person name="Gao L."/>
            <person name="Zheng W."/>
            <person name="Hao B."/>
            <person name="Liu S."/>
            <person name="Wang W."/>
            <person name="Yuan L."/>
            <person name="Cao M."/>
            <person name="McDermott J."/>
            <person name="Samudrala R."/>
            <person name="Wang J."/>
            <person name="Wong G.K."/>
            <person name="Yang H."/>
        </authorList>
    </citation>
    <scope>NUCLEOTIDE SEQUENCE [LARGE SCALE GENOMIC DNA]</scope>
</reference>
<reference evidence="8" key="5">
    <citation type="journal article" date="2008" name="Nucleic Acids Res.">
        <title>The Rice Annotation Project Database (RAP-DB): 2008 update.</title>
        <authorList>
            <consortium name="The Rice Annotation Project (RAP)"/>
            <person name="Tanaka T."/>
            <person name="Antonio B.A."/>
            <person name="Kikuchi S."/>
            <person name="Matsumoto T."/>
            <person name="Nagamura Y."/>
            <person name="Numa H."/>
            <person name="Sakai H."/>
            <person name="Wu J."/>
            <person name="Itoh T."/>
            <person name="Sasaki T."/>
            <person name="Aono R."/>
            <person name="Fujii Y."/>
            <person name="Habara T."/>
            <person name="Harada E."/>
            <person name="Kanno M."/>
            <person name="Kawahara Y."/>
            <person name="Kawashima H."/>
            <person name="Kubooka H."/>
            <person name="Matsuya A."/>
            <person name="Nakaoka H."/>
            <person name="Saichi N."/>
            <person name="Sanbonmatsu R."/>
            <person name="Sato Y."/>
            <person name="Shinso Y."/>
            <person name="Suzuki M."/>
            <person name="Takeda J."/>
            <person name="Tanino M."/>
            <person name="Todokoro F."/>
            <person name="Yamaguchi K."/>
            <person name="Yamamoto N."/>
            <person name="Yamasaki C."/>
            <person name="Imanishi T."/>
            <person name="Okido T."/>
            <person name="Tada M."/>
            <person name="Ikeo K."/>
            <person name="Tateno Y."/>
            <person name="Gojobori T."/>
            <person name="Lin Y.C."/>
            <person name="Wei F.J."/>
            <person name="Hsing Y.I."/>
            <person name="Zhao Q."/>
            <person name="Han B."/>
            <person name="Kramer M.R."/>
            <person name="McCombie R.W."/>
            <person name="Lonsdale D."/>
            <person name="O'Donovan C.C."/>
            <person name="Whitfield E.J."/>
            <person name="Apweiler R."/>
            <person name="Koyanagi K.O."/>
            <person name="Khurana J.P."/>
            <person name="Raghuvanshi S."/>
            <person name="Singh N.K."/>
            <person name="Tyagi A.K."/>
            <person name="Haberer G."/>
            <person name="Fujisawa M."/>
            <person name="Hosokawa S."/>
            <person name="Ito Y."/>
            <person name="Ikawa H."/>
            <person name="Shibata M."/>
            <person name="Yamamoto M."/>
            <person name="Bruskiewich R.M."/>
            <person name="Hoen D.R."/>
            <person name="Bureau TE."/>
            <person name="Namiki N."/>
            <person name="Ohyanagi H."/>
            <person name="Sakai Y."/>
            <person name="Nobushima S."/>
            <person name="Sakata K."/>
            <person name="Barrero R.A."/>
            <person name="Sato Y."/>
            <person name="Souvorov A."/>
            <person name="Smith-White B."/>
            <person name="Tatusova T."/>
            <person name="An S."/>
            <person name="An G."/>
            <person name="OOta S."/>
            <person name="Fuks G."/>
            <person name="Messing J."/>
            <person name="Christie K.R."/>
            <person name="Lieberherr D."/>
            <person name="Kim H."/>
            <person name="Zuccolo A."/>
            <person name="Wing R.A."/>
            <person name="Nobuta K."/>
            <person name="Green P.J."/>
            <person name="Lu C."/>
            <person name="Meyers BC."/>
            <person name="Chaparro C."/>
            <person name="Piegu B."/>
            <person name="Panaud O."/>
            <person name="Echeverria M."/>
        </authorList>
    </citation>
    <scope>NUCLEOTIDE SEQUENCE</scope>
</reference>
<evidence type="ECO:0000256" key="1">
    <source>
        <dbReference type="ARBA" id="ARBA00008894"/>
    </source>
</evidence>
<evidence type="ECO:0000256" key="5">
    <source>
        <dbReference type="ARBA" id="ARBA00022821"/>
    </source>
</evidence>
<dbReference type="EMBL" id="CM000148">
    <property type="protein sequence ID" value="EAZ19250.1"/>
    <property type="molecule type" value="Genomic_DNA"/>
</dbReference>
<evidence type="ECO:0000313" key="8">
    <source>
        <dbReference type="EMBL" id="BAF28832.1"/>
    </source>
</evidence>
<dbReference type="PANTHER" id="PTHR19338">
    <property type="entry name" value="TRANSLOCASE OF INNER MITOCHONDRIAL MEMBRANE 13 HOMOLOG"/>
    <property type="match status" value="1"/>
</dbReference>
<sequence>MPSLPGRLEGLLRRHGNILPNGAEDELPLIKQDVEKIISILHGYSKPKLEDNAMVVRCWMKEVRELSYDIEDCIDHYEHAMANSRSGFNDNIRRRKFNRRHGNKLPPWVQEKLKQRLWMANKMREFSTRAQEALQRHAISSLRPVRCEERAEDVLVGVDSAMNKLEDYLSGHAGEEKLRVLSIVGFGGIGKTTLANELYRKIGRQFECRAFVRASQKPDMRRSSPAFSRSFGRTSHLTIGRCIA</sequence>
<feature type="domain" description="Disease resistance N-terminal" evidence="7">
    <location>
        <begin position="8"/>
        <end position="91"/>
    </location>
</feature>
<reference evidence="8" key="3">
    <citation type="journal article" date="2006" name="Nucleic Acids Res.">
        <title>The Rice Annotation Project Database (RAP-DB): hub for Oryza sativa ssp. japonica genome information.</title>
        <authorList>
            <person name="Ohyanagi H."/>
            <person name="Tanaka T."/>
            <person name="Sakai H."/>
            <person name="Shigemoto Y."/>
            <person name="Yamaguchi K."/>
            <person name="Habara T."/>
            <person name="Fujii Y."/>
            <person name="Antonio B.A."/>
            <person name="Nagamura Y."/>
            <person name="Imanishi T."/>
            <person name="Ikeo K."/>
            <person name="Itoh T."/>
            <person name="Gojobori T."/>
            <person name="Sasaki T."/>
        </authorList>
    </citation>
    <scope>NUCLEOTIDE SEQUENCE</scope>
</reference>
<dbReference type="Proteomes" id="UP000007752">
    <property type="component" value="Chromosome 11"/>
</dbReference>
<reference evidence="8" key="8">
    <citation type="submission" date="2009-08" db="EMBL/GenBank/DDBJ databases">
        <title>Oryza sativa nipponbare(GA3) genomic DNA, chromosome 11.</title>
        <authorList>
            <consortium name="IRGSP(International Rice Genome Sequencing Project)"/>
        </authorList>
    </citation>
    <scope>NUCLEOTIDE SEQUENCE</scope>
</reference>
<dbReference type="GO" id="GO:0006952">
    <property type="term" value="P:defense response"/>
    <property type="evidence" value="ECO:0007669"/>
    <property type="project" value="UniProtKB-KW"/>
</dbReference>
<dbReference type="Pfam" id="PF18052">
    <property type="entry name" value="Rx_N"/>
    <property type="match status" value="1"/>
</dbReference>
<reference evidence="8" key="9">
    <citation type="submission" date="2009-08" db="EMBL/GenBank/DDBJ databases">
        <title>The Second Rice Annotation Project Meeting (RAP2).</title>
        <authorList>
            <consortium name="The Rice Annotation Project (RAP)"/>
        </authorList>
    </citation>
    <scope>NUCLEOTIDE SEQUENCE</scope>
</reference>
<organism evidence="9">
    <name type="scientific">Oryza sativa subsp. japonica</name>
    <name type="common">Rice</name>
    <dbReference type="NCBI Taxonomy" id="39947"/>
    <lineage>
        <taxon>Eukaryota</taxon>
        <taxon>Viridiplantae</taxon>
        <taxon>Streptophyta</taxon>
        <taxon>Embryophyta</taxon>
        <taxon>Tracheophyta</taxon>
        <taxon>Spermatophyta</taxon>
        <taxon>Magnoliopsida</taxon>
        <taxon>Liliopsida</taxon>
        <taxon>Poales</taxon>
        <taxon>Poaceae</taxon>
        <taxon>BOP clade</taxon>
        <taxon>Oryzoideae</taxon>
        <taxon>Oryzeae</taxon>
        <taxon>Oryzinae</taxon>
        <taxon>Oryza</taxon>
        <taxon>Oryza sativa</taxon>
    </lineage>
</organism>
<proteinExistence type="inferred from homology"/>
<keyword evidence="3" id="KW-0677">Repeat</keyword>
<feature type="domain" description="NB-ARC" evidence="6">
    <location>
        <begin position="160"/>
        <end position="218"/>
    </location>
</feature>
<reference evidence="9" key="7">
    <citation type="submission" date="2008-12" db="EMBL/GenBank/DDBJ databases">
        <title>Improved gene annotation of the rice (Oryza sativa) genomes.</title>
        <authorList>
            <person name="Wang J."/>
            <person name="Li R."/>
            <person name="Fan W."/>
            <person name="Huang Q."/>
            <person name="Zhang J."/>
            <person name="Zhou Y."/>
            <person name="Hu Y."/>
            <person name="Zi S."/>
            <person name="Li J."/>
            <person name="Ni P."/>
            <person name="Zheng H."/>
            <person name="Zhang Y."/>
            <person name="Zhao M."/>
            <person name="Hao Q."/>
            <person name="McDermott J."/>
            <person name="Samudrala R."/>
            <person name="Kristiansen K."/>
            <person name="Wong G.K.-S."/>
        </authorList>
    </citation>
    <scope>NUCLEOTIDE SEQUENCE</scope>
</reference>
<dbReference type="Gene3D" id="1.20.5.4130">
    <property type="match status" value="1"/>
</dbReference>
<dbReference type="Proteomes" id="UP000000763">
    <property type="component" value="Chromosome 11"/>
</dbReference>
<keyword evidence="2" id="KW-0433">Leucine-rich repeat</keyword>
<gene>
    <name evidence="8" type="ordered locus">Os11g0684600</name>
    <name evidence="9" type="ORF">OsJ_34787</name>
</gene>
<reference evidence="8 10" key="1">
    <citation type="journal article" date="2005" name="Nature">
        <title>The map-based sequence of the rice genome.</title>
        <authorList>
            <consortium name="International rice genome sequencing project (IRGSP)"/>
            <person name="Matsumoto T."/>
            <person name="Wu J."/>
            <person name="Kanamori H."/>
            <person name="Katayose Y."/>
            <person name="Fujisawa M."/>
            <person name="Namiki N."/>
            <person name="Mizuno H."/>
            <person name="Yamamoto K."/>
            <person name="Antonio B.A."/>
            <person name="Baba T."/>
            <person name="Sakata K."/>
            <person name="Nagamura Y."/>
            <person name="Aoki H."/>
            <person name="Arikawa K."/>
            <person name="Arita K."/>
            <person name="Bito T."/>
            <person name="Chiden Y."/>
            <person name="Fujitsuka N."/>
            <person name="Fukunaka R."/>
            <person name="Hamada M."/>
            <person name="Harada C."/>
            <person name="Hayashi A."/>
            <person name="Hijishita S."/>
            <person name="Honda M."/>
            <person name="Hosokawa S."/>
            <person name="Ichikawa Y."/>
            <person name="Idonuma A."/>
            <person name="Iijima M."/>
            <person name="Ikeda M."/>
            <person name="Ikeno M."/>
            <person name="Ito K."/>
            <person name="Ito S."/>
            <person name="Ito T."/>
            <person name="Ito Y."/>
            <person name="Ito Y."/>
            <person name="Iwabuchi A."/>
            <person name="Kamiya K."/>
            <person name="Karasawa W."/>
            <person name="Kurita K."/>
            <person name="Katagiri S."/>
            <person name="Kikuta A."/>
            <person name="Kobayashi H."/>
            <person name="Kobayashi N."/>
            <person name="Machita K."/>
            <person name="Maehara T."/>
            <person name="Masukawa M."/>
            <person name="Mizubayashi T."/>
            <person name="Mukai Y."/>
            <person name="Nagasaki H."/>
            <person name="Nagata Y."/>
            <person name="Naito S."/>
            <person name="Nakashima M."/>
            <person name="Nakama Y."/>
            <person name="Nakamichi Y."/>
            <person name="Nakamura M."/>
            <person name="Meguro A."/>
            <person name="Negishi M."/>
            <person name="Ohta I."/>
            <person name="Ohta T."/>
            <person name="Okamoto M."/>
            <person name="Ono N."/>
            <person name="Saji S."/>
            <person name="Sakaguchi M."/>
            <person name="Sakai K."/>
            <person name="Shibata M."/>
            <person name="Shimokawa T."/>
            <person name="Song J."/>
            <person name="Takazaki Y."/>
            <person name="Terasawa K."/>
            <person name="Tsugane M."/>
            <person name="Tsuji K."/>
            <person name="Ueda S."/>
            <person name="Waki K."/>
            <person name="Yamagata H."/>
            <person name="Yamamoto M."/>
            <person name="Yamamoto S."/>
            <person name="Yamane H."/>
            <person name="Yoshiki S."/>
            <person name="Yoshihara R."/>
            <person name="Yukawa K."/>
            <person name="Zhong H."/>
            <person name="Yano M."/>
            <person name="Yuan Q."/>
            <person name="Ouyang S."/>
            <person name="Liu J."/>
            <person name="Jones K.M."/>
            <person name="Gansberger K."/>
            <person name="Moffat K."/>
            <person name="Hill J."/>
            <person name="Bera J."/>
            <person name="Fadrosh D."/>
            <person name="Jin S."/>
            <person name="Johri S."/>
            <person name="Kim M."/>
            <person name="Overton L."/>
            <person name="Reardon M."/>
            <person name="Tsitrin T."/>
            <person name="Vuong H."/>
            <person name="Weaver B."/>
            <person name="Ciecko A."/>
            <person name="Tallon L."/>
            <person name="Jackson J."/>
            <person name="Pai G."/>
            <person name="Aken S.V."/>
            <person name="Utterback T."/>
            <person name="Reidmuller S."/>
            <person name="Feldblyum T."/>
            <person name="Hsiao J."/>
            <person name="Zismann V."/>
            <person name="Iobst S."/>
            <person name="de Vazeille A.R."/>
            <person name="Buell C.R."/>
            <person name="Ying K."/>
            <person name="Li Y."/>
            <person name="Lu T."/>
            <person name="Huang Y."/>
            <person name="Zhao Q."/>
            <person name="Feng Q."/>
            <person name="Zhang L."/>
            <person name="Zhu J."/>
            <person name="Weng Q."/>
            <person name="Mu J."/>
            <person name="Lu Y."/>
            <person name="Fan D."/>
            <person name="Liu Y."/>
            <person name="Guan J."/>
            <person name="Zhang Y."/>
            <person name="Yu S."/>
            <person name="Liu X."/>
            <person name="Zhang Y."/>
            <person name="Hong G."/>
            <person name="Han B."/>
            <person name="Choisne N."/>
            <person name="Demange N."/>
            <person name="Orjeda G."/>
            <person name="Samain S."/>
            <person name="Cattolico L."/>
            <person name="Pelletier E."/>
            <person name="Couloux A."/>
            <person name="Segurens B."/>
            <person name="Wincker P."/>
            <person name="D'Hont A."/>
            <person name="Scarpelli C."/>
            <person name="Weissenbach J."/>
            <person name="Salanoubat M."/>
            <person name="Quetier F."/>
            <person name="Yu Y."/>
            <person name="Kim H.R."/>
            <person name="Rambo T."/>
            <person name="Currie J."/>
            <person name="Collura K."/>
            <person name="Luo M."/>
            <person name="Yang T."/>
            <person name="Ammiraju J.S.S."/>
            <person name="Engler F."/>
            <person name="Soderlund C."/>
            <person name="Wing R.A."/>
            <person name="Palmer L.E."/>
            <person name="de la Bastide M."/>
            <person name="Spiegel L."/>
            <person name="Nascimento L."/>
            <person name="Zutavern T."/>
            <person name="O'Shaughnessy A."/>
            <person name="Dike S."/>
            <person name="Dedhia N."/>
            <person name="Preston R."/>
            <person name="Balija V."/>
            <person name="McCombie W.R."/>
            <person name="Chow T."/>
            <person name="Chen H."/>
            <person name="Chung M."/>
            <person name="Chen C."/>
            <person name="Shaw J."/>
            <person name="Wu H."/>
            <person name="Hsiao K."/>
            <person name="Chao Y."/>
            <person name="Chu M."/>
            <person name="Cheng C."/>
            <person name="Hour A."/>
            <person name="Lee P."/>
            <person name="Lin S."/>
            <person name="Lin Y."/>
            <person name="Liou J."/>
            <person name="Liu S."/>
            <person name="Hsing Y."/>
            <person name="Raghuvanshi S."/>
            <person name="Mohanty A."/>
            <person name="Bharti A.K."/>
            <person name="Gaur A."/>
            <person name="Gupta V."/>
            <person name="Kumar D."/>
            <person name="Ravi V."/>
            <person name="Vij S."/>
            <person name="Kapur A."/>
            <person name="Khurana P."/>
            <person name="Khurana P."/>
            <person name="Khurana J.P."/>
            <person name="Tyagi A.K."/>
            <person name="Gaikwad K."/>
            <person name="Singh A."/>
            <person name="Dalal V."/>
            <person name="Srivastava S."/>
            <person name="Dixit A."/>
            <person name="Pal A.K."/>
            <person name="Ghazi I.A."/>
            <person name="Yadav M."/>
            <person name="Pandit A."/>
            <person name="Bhargava A."/>
            <person name="Sureshbabu K."/>
            <person name="Batra K."/>
            <person name="Sharma T.R."/>
            <person name="Mohapatra T."/>
            <person name="Singh N.K."/>
            <person name="Messing J."/>
            <person name="Nelson A.B."/>
            <person name="Fuks G."/>
            <person name="Kavchok S."/>
            <person name="Keizer G."/>
            <person name="Linton E."/>
            <person name="Llaca V."/>
            <person name="Song R."/>
            <person name="Tanyolac B."/>
            <person name="Young S."/>
            <person name="Ho-Il K."/>
            <person name="Hahn J.H."/>
            <person name="Sangsakoo G."/>
            <person name="Vanavichit A."/>
            <person name="de Mattos Luiz.A.T."/>
            <person name="Zimmer P.D."/>
            <person name="Malone G."/>
            <person name="Dellagostin O."/>
            <person name="de Oliveira A.C."/>
            <person name="Bevan M."/>
            <person name="Bancroft I."/>
            <person name="Minx P."/>
            <person name="Cordum H."/>
            <person name="Wilson R."/>
            <person name="Cheng Z."/>
            <person name="Jin W."/>
            <person name="Jiang J."/>
            <person name="Leong S.A."/>
            <person name="Iwama H."/>
            <person name="Gojobori T."/>
            <person name="Itoh T."/>
            <person name="Niimura Y."/>
            <person name="Fujii Y."/>
            <person name="Habara T."/>
            <person name="Sakai H."/>
            <person name="Sato Y."/>
            <person name="Wilson G."/>
            <person name="Kumar K."/>
            <person name="McCouch S."/>
            <person name="Juretic N."/>
            <person name="Hoen D."/>
            <person name="Wright S."/>
            <person name="Bruskiewich R."/>
            <person name="Bureau T."/>
            <person name="Miyao A."/>
            <person name="Hirochika H."/>
            <person name="Nishikawa T."/>
            <person name="Kadowaki K."/>
            <person name="Sugiura M."/>
            <person name="Burr B."/>
            <person name="Sasaki T."/>
        </authorList>
    </citation>
    <scope>NUCLEOTIDE SEQUENCE [LARGE SCALE GENOMIC DNA]</scope>
    <source>
        <strain evidence="10">cv. Nipponbare</strain>
    </source>
</reference>
<dbReference type="Gene3D" id="3.40.50.300">
    <property type="entry name" value="P-loop containing nucleotide triphosphate hydrolases"/>
    <property type="match status" value="1"/>
</dbReference>
<dbReference type="GO" id="GO:0043531">
    <property type="term" value="F:ADP binding"/>
    <property type="evidence" value="ECO:0007669"/>
    <property type="project" value="InterPro"/>
</dbReference>
<evidence type="ECO:0000313" key="9">
    <source>
        <dbReference type="EMBL" id="EAZ19250.1"/>
    </source>
</evidence>
<dbReference type="InterPro" id="IPR002182">
    <property type="entry name" value="NB-ARC"/>
</dbReference>
<comment type="similarity">
    <text evidence="1">Belongs to the disease resistance NB-LRR family.</text>
</comment>
<dbReference type="InterPro" id="IPR027417">
    <property type="entry name" value="P-loop_NTPase"/>
</dbReference>
<name>A3CDT7_ORYSJ</name>